<reference evidence="2" key="1">
    <citation type="journal article" date="2018" name="Nat. Commun.">
        <title>Diversity and evolution of the emerging Pandoraviridae family.</title>
        <authorList>
            <person name="Legendre M."/>
            <person name="Fabre E."/>
            <person name="Poirot O."/>
            <person name="Jeudy S."/>
            <person name="Lartigue A."/>
            <person name="Alempic J.M."/>
            <person name="Beucher L."/>
            <person name="Philippe N."/>
            <person name="Bertaux L."/>
            <person name="Christo-Foroux E."/>
            <person name="Labadie K."/>
            <person name="Coute Y."/>
            <person name="Abergel C."/>
            <person name="Claverie J.M."/>
        </authorList>
    </citation>
    <scope>NUCLEOTIDE SEQUENCE [LARGE SCALE GENOMIC DNA]</scope>
    <source>
        <strain evidence="2">Quercus</strain>
    </source>
</reference>
<dbReference type="RefSeq" id="YP_009483604.1">
    <property type="nucleotide sequence ID" value="NC_037667.1"/>
</dbReference>
<name>A0A2U7UAC2_9VIRU</name>
<dbReference type="Pfam" id="PF19072">
    <property type="entry name" value="DUF5768"/>
    <property type="match status" value="1"/>
</dbReference>
<organism evidence="2">
    <name type="scientific">Pandoravirus quercus</name>
    <dbReference type="NCBI Taxonomy" id="2107709"/>
    <lineage>
        <taxon>Viruses</taxon>
        <taxon>Pandoravirus</taxon>
    </lineage>
</organism>
<dbReference type="EMBL" id="MG011689">
    <property type="protein sequence ID" value="AVK75335.1"/>
    <property type="molecule type" value="Genomic_DNA"/>
</dbReference>
<dbReference type="GeneID" id="36844476"/>
<dbReference type="InterPro" id="IPR043909">
    <property type="entry name" value="DUF5768"/>
</dbReference>
<dbReference type="Proteomes" id="UP000248852">
    <property type="component" value="Segment"/>
</dbReference>
<feature type="compositionally biased region" description="Acidic residues" evidence="1">
    <location>
        <begin position="321"/>
        <end position="333"/>
    </location>
</feature>
<evidence type="ECO:0000313" key="2">
    <source>
        <dbReference type="EMBL" id="AVK75335.1"/>
    </source>
</evidence>
<protein>
    <submittedName>
        <fullName evidence="2">Uncharacterized protein</fullName>
    </submittedName>
</protein>
<gene>
    <name evidence="2" type="ORF">pqer_cds_913</name>
</gene>
<proteinExistence type="predicted"/>
<sequence>MDRPEDRPIEVAGTFLRAMAGARLNRHTIDTGHAAATEADKILGSFPSLDDCVDDWADQLRAIAAKHILPPVVAGGDESEPPKGTTAVPAQSMRQERRLCEKVEIAACINVISAIGATVHAISEGPDDAPVVRLHCSDGACTFVLVIEIVLARRLPSDRLGAHIAGPLVFLGTRRLLRIGGPLCVPVGKWKRGGGWRSTMSTNDAALRLLTDLVHGHVDDWAAFADARYAQLVTLPDALVRHGYTVVPDDQSAHRRWAWTDREKPAELGGMALGIVCPDGLQLWVVWKSGTLLVTNQGYFSVSCTALPVFFDQTPSTPITTDDDDDDSDDNPDVDGASHAARDWWADHDGADTEISLVRERTWMIRRGYISGNVVHARAQNLYGKGERPPLILGRLGDMADEMALRVGAYVNYVRGAYGPVDEATGVHLNGPWCRRRLADTLAAMGSQGRVSHYEGPIDPAGPVVTNSIIEYELDHVFGRVSGITTHDIPHVVAHAHLVGESSGRASTYFSVIVRHCRYHDTFDSDDDDNREDNGRRDRNKEHSDTDRKPTTSTKPRRSSYRSLVAALKEIATEPTQEDGNNIDHAVIVHPLVERNARASRLSTRTAAVLYERHLSGDGVGLVRAHAWMTDRFVAAIQLFEEASAAFARPLQ</sequence>
<evidence type="ECO:0000256" key="1">
    <source>
        <dbReference type="SAM" id="MobiDB-lite"/>
    </source>
</evidence>
<feature type="compositionally biased region" description="Basic and acidic residues" evidence="1">
    <location>
        <begin position="532"/>
        <end position="550"/>
    </location>
</feature>
<accession>A0A2U7UAC2</accession>
<feature type="region of interest" description="Disordered" evidence="1">
    <location>
        <begin position="523"/>
        <end position="560"/>
    </location>
</feature>
<feature type="region of interest" description="Disordered" evidence="1">
    <location>
        <begin position="316"/>
        <end position="340"/>
    </location>
</feature>
<feature type="region of interest" description="Disordered" evidence="1">
    <location>
        <begin position="73"/>
        <end position="92"/>
    </location>
</feature>
<dbReference type="KEGG" id="vg:36844476"/>